<organism evidence="2 3">
    <name type="scientific">Elysia marginata</name>
    <dbReference type="NCBI Taxonomy" id="1093978"/>
    <lineage>
        <taxon>Eukaryota</taxon>
        <taxon>Metazoa</taxon>
        <taxon>Spiralia</taxon>
        <taxon>Lophotrochozoa</taxon>
        <taxon>Mollusca</taxon>
        <taxon>Gastropoda</taxon>
        <taxon>Heterobranchia</taxon>
        <taxon>Euthyneura</taxon>
        <taxon>Panpulmonata</taxon>
        <taxon>Sacoglossa</taxon>
        <taxon>Placobranchoidea</taxon>
        <taxon>Plakobranchidae</taxon>
        <taxon>Elysia</taxon>
    </lineage>
</organism>
<keyword evidence="3" id="KW-1185">Reference proteome</keyword>
<evidence type="ECO:0000313" key="2">
    <source>
        <dbReference type="EMBL" id="GFR70777.1"/>
    </source>
</evidence>
<feature type="compositionally biased region" description="Polar residues" evidence="1">
    <location>
        <begin position="131"/>
        <end position="145"/>
    </location>
</feature>
<proteinExistence type="predicted"/>
<evidence type="ECO:0008006" key="4">
    <source>
        <dbReference type="Google" id="ProtNLM"/>
    </source>
</evidence>
<dbReference type="AlphaFoldDB" id="A0AAV4FBL3"/>
<dbReference type="Proteomes" id="UP000762676">
    <property type="component" value="Unassembled WGS sequence"/>
</dbReference>
<comment type="caution">
    <text evidence="2">The sequence shown here is derived from an EMBL/GenBank/DDBJ whole genome shotgun (WGS) entry which is preliminary data.</text>
</comment>
<gene>
    <name evidence="2" type="ORF">ElyMa_002080900</name>
</gene>
<feature type="region of interest" description="Disordered" evidence="1">
    <location>
        <begin position="124"/>
        <end position="145"/>
    </location>
</feature>
<reference evidence="2 3" key="1">
    <citation type="journal article" date="2021" name="Elife">
        <title>Chloroplast acquisition without the gene transfer in kleptoplastic sea slugs, Plakobranchus ocellatus.</title>
        <authorList>
            <person name="Maeda T."/>
            <person name="Takahashi S."/>
            <person name="Yoshida T."/>
            <person name="Shimamura S."/>
            <person name="Takaki Y."/>
            <person name="Nagai Y."/>
            <person name="Toyoda A."/>
            <person name="Suzuki Y."/>
            <person name="Arimoto A."/>
            <person name="Ishii H."/>
            <person name="Satoh N."/>
            <person name="Nishiyama T."/>
            <person name="Hasebe M."/>
            <person name="Maruyama T."/>
            <person name="Minagawa J."/>
            <person name="Obokata J."/>
            <person name="Shigenobu S."/>
        </authorList>
    </citation>
    <scope>NUCLEOTIDE SEQUENCE [LARGE SCALE GENOMIC DNA]</scope>
</reference>
<sequence length="145" mass="16494">MIDLRTAVKRVLDVTVAKFKDNVPGHDWALRFMKRHSERVKNRMCQNITKKRVPVDLPELDSIGHDQASLTMCAFTIGSIPSLSCTVQHIQEKDLIGDNLSSHFSNQIIIEYEENNIDRKCGIHPLDQPSLKPSSQTPQRVSCRD</sequence>
<evidence type="ECO:0000313" key="3">
    <source>
        <dbReference type="Proteomes" id="UP000762676"/>
    </source>
</evidence>
<name>A0AAV4FBL3_9GAST</name>
<dbReference type="EMBL" id="BMAT01004233">
    <property type="protein sequence ID" value="GFR70777.1"/>
    <property type="molecule type" value="Genomic_DNA"/>
</dbReference>
<protein>
    <recommendedName>
        <fullName evidence="4">HTH CENPB-type domain-containing protein</fullName>
    </recommendedName>
</protein>
<evidence type="ECO:0000256" key="1">
    <source>
        <dbReference type="SAM" id="MobiDB-lite"/>
    </source>
</evidence>
<accession>A0AAV4FBL3</accession>